<evidence type="ECO:0000313" key="3">
    <source>
        <dbReference type="Proteomes" id="UP001596105"/>
    </source>
</evidence>
<dbReference type="EMBL" id="JBHSMH010000111">
    <property type="protein sequence ID" value="MFC5471858.1"/>
    <property type="molecule type" value="Genomic_DNA"/>
</dbReference>
<protein>
    <submittedName>
        <fullName evidence="2">VOC family protein</fullName>
    </submittedName>
</protein>
<reference evidence="3" key="1">
    <citation type="journal article" date="2019" name="Int. J. Syst. Evol. Microbiol.">
        <title>The Global Catalogue of Microorganisms (GCM) 10K type strain sequencing project: providing services to taxonomists for standard genome sequencing and annotation.</title>
        <authorList>
            <consortium name="The Broad Institute Genomics Platform"/>
            <consortium name="The Broad Institute Genome Sequencing Center for Infectious Disease"/>
            <person name="Wu L."/>
            <person name="Ma J."/>
        </authorList>
    </citation>
    <scope>NUCLEOTIDE SEQUENCE [LARGE SCALE GENOMIC DNA]</scope>
    <source>
        <strain evidence="3">CCUG 57113</strain>
    </source>
</reference>
<dbReference type="Proteomes" id="UP001596105">
    <property type="component" value="Unassembled WGS sequence"/>
</dbReference>
<feature type="domain" description="PhnB-like" evidence="1">
    <location>
        <begin position="5"/>
        <end position="113"/>
    </location>
</feature>
<comment type="caution">
    <text evidence="2">The sequence shown here is derived from an EMBL/GenBank/DDBJ whole genome shotgun (WGS) entry which is preliminary data.</text>
</comment>
<evidence type="ECO:0000313" key="2">
    <source>
        <dbReference type="EMBL" id="MFC5471858.1"/>
    </source>
</evidence>
<evidence type="ECO:0000259" key="1">
    <source>
        <dbReference type="Pfam" id="PF06983"/>
    </source>
</evidence>
<dbReference type="CDD" id="cd06588">
    <property type="entry name" value="PhnB_like"/>
    <property type="match status" value="1"/>
</dbReference>
<dbReference type="Gene3D" id="3.10.180.10">
    <property type="entry name" value="2,3-Dihydroxybiphenyl 1,2-Dioxygenase, domain 1"/>
    <property type="match status" value="1"/>
</dbReference>
<dbReference type="PANTHER" id="PTHR33990">
    <property type="entry name" value="PROTEIN YJDN-RELATED"/>
    <property type="match status" value="1"/>
</dbReference>
<dbReference type="InterPro" id="IPR028973">
    <property type="entry name" value="PhnB-like"/>
</dbReference>
<dbReference type="PIRSF" id="PIRSF021700">
    <property type="entry name" value="3_dmu_93_MTrfase"/>
    <property type="match status" value="1"/>
</dbReference>
<dbReference type="Pfam" id="PF06983">
    <property type="entry name" value="3-dmu-9_3-mt"/>
    <property type="match status" value="1"/>
</dbReference>
<proteinExistence type="predicted"/>
<accession>A0ABW0M1H7</accession>
<sequence length="154" mass="16823">MSNSQKITPFLWYDGQAEEAMNHYVSIFKNGKILGVNRAGDQVLSGTFEIEGQRFMALNGGPKYAFTPAVSFFVDCETQEEVDELWEKLSAGGGEPGRCGWLKDKFGVSWQIIPAALGQCLSDPDPERAGRALNAMLQMNKIDISALKKAADGS</sequence>
<gene>
    <name evidence="2" type="ORF">ACFPPD_24585</name>
</gene>
<dbReference type="SUPFAM" id="SSF54593">
    <property type="entry name" value="Glyoxalase/Bleomycin resistance protein/Dihydroxybiphenyl dioxygenase"/>
    <property type="match status" value="1"/>
</dbReference>
<keyword evidence="3" id="KW-1185">Reference proteome</keyword>
<organism evidence="2 3">
    <name type="scientific">Cohnella suwonensis</name>
    <dbReference type="NCBI Taxonomy" id="696072"/>
    <lineage>
        <taxon>Bacteria</taxon>
        <taxon>Bacillati</taxon>
        <taxon>Bacillota</taxon>
        <taxon>Bacilli</taxon>
        <taxon>Bacillales</taxon>
        <taxon>Paenibacillaceae</taxon>
        <taxon>Cohnella</taxon>
    </lineage>
</organism>
<name>A0ABW0M1H7_9BACL</name>
<dbReference type="RefSeq" id="WP_209751140.1">
    <property type="nucleotide sequence ID" value="NZ_JBHSMH010000111.1"/>
</dbReference>
<dbReference type="InterPro" id="IPR029068">
    <property type="entry name" value="Glyas_Bleomycin-R_OHBP_Dase"/>
</dbReference>
<dbReference type="InterPro" id="IPR009725">
    <property type="entry name" value="3_dmu_93_MTrfase"/>
</dbReference>